<reference evidence="8" key="1">
    <citation type="submission" date="2025-08" db="UniProtKB">
        <authorList>
            <consortium name="Ensembl"/>
        </authorList>
    </citation>
    <scope>IDENTIFICATION</scope>
</reference>
<keyword evidence="4 6" id="KW-0472">Membrane</keyword>
<dbReference type="PROSITE" id="PS50026">
    <property type="entry name" value="EGF_3"/>
    <property type="match status" value="1"/>
</dbReference>
<dbReference type="Ensembl" id="ENSCCRT00015063232.1">
    <property type="protein sequence ID" value="ENSCCRP00015061245.1"/>
    <property type="gene ID" value="ENSCCRG00015023768.1"/>
</dbReference>
<dbReference type="Pfam" id="PF01421">
    <property type="entry name" value="Reprolysin"/>
    <property type="match status" value="1"/>
</dbReference>
<dbReference type="GO" id="GO:0004222">
    <property type="term" value="F:metalloendopeptidase activity"/>
    <property type="evidence" value="ECO:0007669"/>
    <property type="project" value="InterPro"/>
</dbReference>
<sequence length="395" mass="42789">SLSTCTGLRGLVSLEHEVYVLEPMEEGNTHRLYRGEHLKVTQGTCGHGHNISYPTEMMNTTGAVFSSHSSQRHKRDAQSSTKHVELIIVADNREYQKQGKDVEKVKQRLAEIANYVDKLKPAGTPCRDSSNSCDLPEFCTGADPHCPANVYLHDGHTCQGVDGHCYNGICQTHEQQCITLWGQGAKPAPGICFERVNSAGDPYGNCGKDAKGSFAKCEARDAKCGKIQCQGGANRPVIGTNAVSIETNIPLQEGGRILCRGTHVYLGDDMPDPGLVLTGTKCGENMMCINRQCQNISVLGVHDCSAKCSGHGVCNNNKNCHCESLWAPPFCDKAGFGGSMDSGPMRPTDSSSVMVGILVAFLCLLCVGIIACIKRKTLLSLFFSNKKNTIEKLRY</sequence>
<keyword evidence="3 6" id="KW-1133">Transmembrane helix</keyword>
<dbReference type="Pfam" id="PF08516">
    <property type="entry name" value="ADAM_CR"/>
    <property type="match status" value="1"/>
</dbReference>
<name>A0A8C1W6T5_CYPCA</name>
<dbReference type="Proteomes" id="UP000694700">
    <property type="component" value="Unplaced"/>
</dbReference>
<organism evidence="8 9">
    <name type="scientific">Cyprinus carpio</name>
    <name type="common">Common carp</name>
    <dbReference type="NCBI Taxonomy" id="7962"/>
    <lineage>
        <taxon>Eukaryota</taxon>
        <taxon>Metazoa</taxon>
        <taxon>Chordata</taxon>
        <taxon>Craniata</taxon>
        <taxon>Vertebrata</taxon>
        <taxon>Euteleostomi</taxon>
        <taxon>Actinopterygii</taxon>
        <taxon>Neopterygii</taxon>
        <taxon>Teleostei</taxon>
        <taxon>Ostariophysi</taxon>
        <taxon>Cypriniformes</taxon>
        <taxon>Cyprinidae</taxon>
        <taxon>Cyprininae</taxon>
        <taxon>Cyprinus</taxon>
    </lineage>
</organism>
<dbReference type="GO" id="GO:0016020">
    <property type="term" value="C:membrane"/>
    <property type="evidence" value="ECO:0007669"/>
    <property type="project" value="UniProtKB-SubCell"/>
</dbReference>
<evidence type="ECO:0000256" key="3">
    <source>
        <dbReference type="ARBA" id="ARBA00022989"/>
    </source>
</evidence>
<accession>A0A8C1W6T5</accession>
<dbReference type="GO" id="GO:0006508">
    <property type="term" value="P:proteolysis"/>
    <property type="evidence" value="ECO:0007669"/>
    <property type="project" value="InterPro"/>
</dbReference>
<dbReference type="Gene3D" id="3.40.390.10">
    <property type="entry name" value="Collagenase (Catalytic Domain)"/>
    <property type="match status" value="1"/>
</dbReference>
<evidence type="ECO:0000313" key="9">
    <source>
        <dbReference type="Proteomes" id="UP000694700"/>
    </source>
</evidence>
<dbReference type="InterPro" id="IPR036436">
    <property type="entry name" value="Disintegrin_dom_sf"/>
</dbReference>
<dbReference type="SMART" id="SM00608">
    <property type="entry name" value="ACR"/>
    <property type="match status" value="1"/>
</dbReference>
<evidence type="ECO:0000256" key="4">
    <source>
        <dbReference type="ARBA" id="ARBA00023136"/>
    </source>
</evidence>
<dbReference type="PANTHER" id="PTHR11905">
    <property type="entry name" value="ADAM A DISINTEGRIN AND METALLOPROTEASE DOMAIN"/>
    <property type="match status" value="1"/>
</dbReference>
<dbReference type="SUPFAM" id="SSF55486">
    <property type="entry name" value="Metalloproteases ('zincins'), catalytic domain"/>
    <property type="match status" value="1"/>
</dbReference>
<dbReference type="InterPro" id="IPR006586">
    <property type="entry name" value="ADAM_Cys-rich"/>
</dbReference>
<comment type="caution">
    <text evidence="5">Lacks conserved residue(s) required for the propagation of feature annotation.</text>
</comment>
<dbReference type="Gene3D" id="4.10.70.10">
    <property type="entry name" value="Disintegrin domain"/>
    <property type="match status" value="1"/>
</dbReference>
<evidence type="ECO:0000256" key="2">
    <source>
        <dbReference type="ARBA" id="ARBA00022692"/>
    </source>
</evidence>
<feature type="domain" description="EGF-like" evidence="7">
    <location>
        <begin position="300"/>
        <end position="332"/>
    </location>
</feature>
<comment type="subcellular location">
    <subcellularLocation>
        <location evidence="1">Membrane</location>
        <topology evidence="1">Single-pass membrane protein</topology>
    </subcellularLocation>
</comment>
<evidence type="ECO:0000256" key="1">
    <source>
        <dbReference type="ARBA" id="ARBA00004167"/>
    </source>
</evidence>
<evidence type="ECO:0000256" key="6">
    <source>
        <dbReference type="SAM" id="Phobius"/>
    </source>
</evidence>
<proteinExistence type="predicted"/>
<evidence type="ECO:0000256" key="5">
    <source>
        <dbReference type="PROSITE-ProRule" id="PRU00076"/>
    </source>
</evidence>
<dbReference type="SMART" id="SM00050">
    <property type="entry name" value="DISIN"/>
    <property type="match status" value="1"/>
</dbReference>
<keyword evidence="5" id="KW-1015">Disulfide bond</keyword>
<feature type="disulfide bond" evidence="5">
    <location>
        <begin position="322"/>
        <end position="331"/>
    </location>
</feature>
<evidence type="ECO:0000313" key="8">
    <source>
        <dbReference type="Ensembl" id="ENSCCRP00015061245.1"/>
    </source>
</evidence>
<dbReference type="PANTHER" id="PTHR11905:SF112">
    <property type="entry name" value="DISINTEGRIN AND METALLOPROTEINASE DOMAIN-CONTAINING PROTEIN 12"/>
    <property type="match status" value="1"/>
</dbReference>
<keyword evidence="2 6" id="KW-0812">Transmembrane</keyword>
<keyword evidence="5" id="KW-0245">EGF-like domain</keyword>
<dbReference type="InterPro" id="IPR001762">
    <property type="entry name" value="Disintegrin_dom"/>
</dbReference>
<dbReference type="InterPro" id="IPR024079">
    <property type="entry name" value="MetalloPept_cat_dom_sf"/>
</dbReference>
<feature type="transmembrane region" description="Helical" evidence="6">
    <location>
        <begin position="353"/>
        <end position="373"/>
    </location>
</feature>
<dbReference type="AlphaFoldDB" id="A0A8C1W6T5"/>
<dbReference type="InterPro" id="IPR000742">
    <property type="entry name" value="EGF"/>
</dbReference>
<feature type="disulfide bond" evidence="5">
    <location>
        <begin position="304"/>
        <end position="314"/>
    </location>
</feature>
<evidence type="ECO:0000259" key="7">
    <source>
        <dbReference type="PROSITE" id="PS50026"/>
    </source>
</evidence>
<protein>
    <submittedName>
        <fullName evidence="8">ADAM metallopeptidase domain 12</fullName>
    </submittedName>
</protein>
<dbReference type="InterPro" id="IPR001590">
    <property type="entry name" value="Peptidase_M12B"/>
</dbReference>
<dbReference type="SUPFAM" id="SSF57552">
    <property type="entry name" value="Blood coagulation inhibitor (disintegrin)"/>
    <property type="match status" value="1"/>
</dbReference>